<protein>
    <recommendedName>
        <fullName evidence="13">Protein SCO1 homolog, mitochondrial</fullName>
    </recommendedName>
</protein>
<dbReference type="GO" id="GO:0033617">
    <property type="term" value="P:mitochondrial respiratory chain complex IV assembly"/>
    <property type="evidence" value="ECO:0007669"/>
    <property type="project" value="TreeGrafter"/>
</dbReference>
<dbReference type="Proteomes" id="UP001154078">
    <property type="component" value="Chromosome 4"/>
</dbReference>
<keyword evidence="12" id="KW-1185">Reference proteome</keyword>
<keyword evidence="10" id="KW-1015">Disulfide bond</keyword>
<organism evidence="11 12">
    <name type="scientific">Brassicogethes aeneus</name>
    <name type="common">Rape pollen beetle</name>
    <name type="synonym">Meligethes aeneus</name>
    <dbReference type="NCBI Taxonomy" id="1431903"/>
    <lineage>
        <taxon>Eukaryota</taxon>
        <taxon>Metazoa</taxon>
        <taxon>Ecdysozoa</taxon>
        <taxon>Arthropoda</taxon>
        <taxon>Hexapoda</taxon>
        <taxon>Insecta</taxon>
        <taxon>Pterygota</taxon>
        <taxon>Neoptera</taxon>
        <taxon>Endopterygota</taxon>
        <taxon>Coleoptera</taxon>
        <taxon>Polyphaga</taxon>
        <taxon>Cucujiformia</taxon>
        <taxon>Nitidulidae</taxon>
        <taxon>Meligethinae</taxon>
        <taxon>Brassicogethes</taxon>
    </lineage>
</organism>
<dbReference type="InterPro" id="IPR017276">
    <property type="entry name" value="Synth_of_cyt-c-oxidase_Sco1/2"/>
</dbReference>
<keyword evidence="8" id="KW-0143">Chaperone</keyword>
<dbReference type="PANTHER" id="PTHR12151:SF5">
    <property type="entry name" value="AT19154P"/>
    <property type="match status" value="1"/>
</dbReference>
<comment type="subunit">
    <text evidence="8">Homodimer.</text>
</comment>
<dbReference type="Gene3D" id="3.40.30.10">
    <property type="entry name" value="Glutaredoxin"/>
    <property type="match status" value="1"/>
</dbReference>
<evidence type="ECO:0000256" key="6">
    <source>
        <dbReference type="ARBA" id="ARBA00023128"/>
    </source>
</evidence>
<feature type="binding site" evidence="9">
    <location>
        <position position="225"/>
    </location>
    <ligand>
        <name>Cu cation</name>
        <dbReference type="ChEBI" id="CHEBI:23378"/>
    </ligand>
</feature>
<evidence type="ECO:0000256" key="2">
    <source>
        <dbReference type="ARBA" id="ARBA00010996"/>
    </source>
</evidence>
<dbReference type="AlphaFoldDB" id="A0A9P0FGM5"/>
<dbReference type="InterPro" id="IPR036249">
    <property type="entry name" value="Thioredoxin-like_sf"/>
</dbReference>
<evidence type="ECO:0000256" key="9">
    <source>
        <dbReference type="PIRSR" id="PIRSR037736-1"/>
    </source>
</evidence>
<comment type="function">
    <text evidence="8">Copper metallochaperone essential for the synthesis and maturation of cytochrome c oxidase subunit II (MT-CO2/COX2) by facilitating the incorporation of copper into the Cu(A) site of MT-CO2/COX2.</text>
</comment>
<evidence type="ECO:0000313" key="12">
    <source>
        <dbReference type="Proteomes" id="UP001154078"/>
    </source>
</evidence>
<reference evidence="11" key="1">
    <citation type="submission" date="2021-12" db="EMBL/GenBank/DDBJ databases">
        <authorList>
            <person name="King R."/>
        </authorList>
    </citation>
    <scope>NUCLEOTIDE SEQUENCE</scope>
</reference>
<dbReference type="GO" id="GO:0006878">
    <property type="term" value="P:intracellular copper ion homeostasis"/>
    <property type="evidence" value="ECO:0007669"/>
    <property type="project" value="UniProtKB-UniRule"/>
</dbReference>
<dbReference type="GO" id="GO:0005743">
    <property type="term" value="C:mitochondrial inner membrane"/>
    <property type="evidence" value="ECO:0007669"/>
    <property type="project" value="UniProtKB-SubCell"/>
</dbReference>
<proteinExistence type="inferred from homology"/>
<dbReference type="EMBL" id="OV121135">
    <property type="protein sequence ID" value="CAH0555510.1"/>
    <property type="molecule type" value="Genomic_DNA"/>
</dbReference>
<dbReference type="InterPro" id="IPR003782">
    <property type="entry name" value="SCO1/SenC"/>
</dbReference>
<keyword evidence="7" id="KW-0472">Membrane</keyword>
<comment type="subcellular location">
    <subcellularLocation>
        <location evidence="1 8">Mitochondrion inner membrane</location>
    </subcellularLocation>
</comment>
<feature type="binding site" evidence="9">
    <location>
        <position position="138"/>
    </location>
    <ligand>
        <name>Cu cation</name>
        <dbReference type="ChEBI" id="CHEBI:23378"/>
    </ligand>
</feature>
<gene>
    <name evidence="11" type="ORF">MELIAE_LOCUS6869</name>
</gene>
<evidence type="ECO:0000256" key="5">
    <source>
        <dbReference type="ARBA" id="ARBA00023008"/>
    </source>
</evidence>
<sequence length="271" mass="30638">MSTIISSLGRFAFNNCKKCSKGVLSSQIRLKSKVLNRFYSEGYRAPIRKEPGKGIGPISWKNMIITSTLGAGLMGFMWYVKKEKEEAMAKERQRMLGKTQIGGKFELIDSESKPRSSDEFLGQWMLIYFGFTHCPDICPDELEKMALVIDTLDKNEGTPKIQPVFISVDPTRDSPPVVGKYCKEFSPRLLGLTGSEEQVGKTCKAYRVYFSAGPKDKDSDYIVDHTIIMYLVNPEGQFVDYYGQNKNAHDIASSIKLNMAKFEQLNKGSWF</sequence>
<dbReference type="GO" id="GO:0005507">
    <property type="term" value="F:copper ion binding"/>
    <property type="evidence" value="ECO:0007669"/>
    <property type="project" value="InterPro"/>
</dbReference>
<dbReference type="GO" id="GO:0016531">
    <property type="term" value="F:copper chaperone activity"/>
    <property type="evidence" value="ECO:0007669"/>
    <property type="project" value="InterPro"/>
</dbReference>
<comment type="similarity">
    <text evidence="2 8">Belongs to the SCO1/2 family.</text>
</comment>
<accession>A0A9P0FGM5</accession>
<evidence type="ECO:0008006" key="13">
    <source>
        <dbReference type="Google" id="ProtNLM"/>
    </source>
</evidence>
<name>A0A9P0FGM5_BRAAE</name>
<evidence type="ECO:0000256" key="3">
    <source>
        <dbReference type="ARBA" id="ARBA00022723"/>
    </source>
</evidence>
<dbReference type="FunFam" id="3.40.30.10:FF:000013">
    <property type="entry name" value="Blast:Protein SCO1 homolog, mitochondrial"/>
    <property type="match status" value="1"/>
</dbReference>
<evidence type="ECO:0000256" key="7">
    <source>
        <dbReference type="ARBA" id="ARBA00023136"/>
    </source>
</evidence>
<dbReference type="SUPFAM" id="SSF52833">
    <property type="entry name" value="Thioredoxin-like"/>
    <property type="match status" value="1"/>
</dbReference>
<evidence type="ECO:0000256" key="8">
    <source>
        <dbReference type="PIRNR" id="PIRNR037736"/>
    </source>
</evidence>
<keyword evidence="3 8" id="KW-0479">Metal-binding</keyword>
<dbReference type="Pfam" id="PF02630">
    <property type="entry name" value="SCO1-SenC"/>
    <property type="match status" value="1"/>
</dbReference>
<evidence type="ECO:0000256" key="4">
    <source>
        <dbReference type="ARBA" id="ARBA00022792"/>
    </source>
</evidence>
<dbReference type="OrthoDB" id="270009at2759"/>
<keyword evidence="6 8" id="KW-0496">Mitochondrion</keyword>
<dbReference type="PANTHER" id="PTHR12151">
    <property type="entry name" value="ELECTRON TRANSPORT PROTIN SCO1/SENC FAMILY MEMBER"/>
    <property type="match status" value="1"/>
</dbReference>
<evidence type="ECO:0000256" key="10">
    <source>
        <dbReference type="PIRSR" id="PIRSR603782-2"/>
    </source>
</evidence>
<keyword evidence="4 8" id="KW-0999">Mitochondrion inner membrane</keyword>
<evidence type="ECO:0000313" key="11">
    <source>
        <dbReference type="EMBL" id="CAH0555510.1"/>
    </source>
</evidence>
<feature type="binding site" evidence="9">
    <location>
        <position position="134"/>
    </location>
    <ligand>
        <name>Cu cation</name>
        <dbReference type="ChEBI" id="CHEBI:23378"/>
    </ligand>
</feature>
<evidence type="ECO:0000256" key="1">
    <source>
        <dbReference type="ARBA" id="ARBA00004273"/>
    </source>
</evidence>
<dbReference type="PIRSF" id="PIRSF037736">
    <property type="entry name" value="SCO1"/>
    <property type="match status" value="1"/>
</dbReference>
<dbReference type="CDD" id="cd02968">
    <property type="entry name" value="SCO"/>
    <property type="match status" value="1"/>
</dbReference>
<feature type="disulfide bond" description="Redox-active" evidence="10">
    <location>
        <begin position="134"/>
        <end position="138"/>
    </location>
</feature>
<keyword evidence="5 8" id="KW-0186">Copper</keyword>